<dbReference type="InterPro" id="IPR001750">
    <property type="entry name" value="ND/Mrp_TM"/>
</dbReference>
<accession>A0A343QC96</accession>
<evidence type="ECO:0000256" key="6">
    <source>
        <dbReference type="ARBA" id="ARBA00022448"/>
    </source>
</evidence>
<keyword evidence="14 18" id="KW-0830">Ubiquinone</keyword>
<dbReference type="InterPro" id="IPR050175">
    <property type="entry name" value="Complex_I_Subunit_2"/>
</dbReference>
<feature type="transmembrane region" description="Helical" evidence="18">
    <location>
        <begin position="89"/>
        <end position="112"/>
    </location>
</feature>
<protein>
    <recommendedName>
        <fullName evidence="5 18">NADH-ubiquinone oxidoreductase chain 2</fullName>
        <ecNumber evidence="4 18">7.1.1.2</ecNumber>
    </recommendedName>
</protein>
<evidence type="ECO:0000256" key="12">
    <source>
        <dbReference type="ARBA" id="ARBA00022989"/>
    </source>
</evidence>
<evidence type="ECO:0000256" key="8">
    <source>
        <dbReference type="ARBA" id="ARBA00022692"/>
    </source>
</evidence>
<feature type="transmembrane region" description="Helical" evidence="18">
    <location>
        <begin position="235"/>
        <end position="264"/>
    </location>
</feature>
<feature type="transmembrane region" description="Helical" evidence="18">
    <location>
        <begin position="197"/>
        <end position="214"/>
    </location>
</feature>
<dbReference type="EMBL" id="MG255136">
    <property type="protein sequence ID" value="ATU07043.1"/>
    <property type="molecule type" value="Genomic_DNA"/>
</dbReference>
<geneLocation type="mitochondrion" evidence="21"/>
<evidence type="ECO:0000256" key="15">
    <source>
        <dbReference type="ARBA" id="ARBA00023128"/>
    </source>
</evidence>
<keyword evidence="10 18" id="KW-1278">Translocase</keyword>
<dbReference type="GO" id="GO:0008137">
    <property type="term" value="F:NADH dehydrogenase (ubiquinone) activity"/>
    <property type="evidence" value="ECO:0007669"/>
    <property type="project" value="UniProtKB-EC"/>
</dbReference>
<comment type="function">
    <text evidence="18">Core subunit of the mitochondrial membrane respiratory chain NADH dehydrogenase (Complex I) which catalyzes electron transfer from NADH through the respiratory chain, using ubiquinone as an electron acceptor. Essential for the catalytic activity and assembly of complex I.</text>
</comment>
<keyword evidence="13 18" id="KW-0520">NAD</keyword>
<reference evidence="21" key="1">
    <citation type="journal article" date="2017" name="Mol. Phylogenet. Evol.">
        <title>Mitochondrial phylogenomics and genome rearrangements in the barklice (Insecta: Psocodea).</title>
        <authorList>
            <person name="Yoshizawa K."/>
            <person name="Johnson K.P."/>
            <person name="Sweet A.D."/>
            <person name="Yao I."/>
            <person name="Ferreira R.L."/>
            <person name="Cameron S.L."/>
        </authorList>
    </citation>
    <scope>NUCLEOTIDE SEQUENCE</scope>
</reference>
<evidence type="ECO:0000256" key="14">
    <source>
        <dbReference type="ARBA" id="ARBA00023075"/>
    </source>
</evidence>
<evidence type="ECO:0000256" key="1">
    <source>
        <dbReference type="ARBA" id="ARBA00003257"/>
    </source>
</evidence>
<evidence type="ECO:0000259" key="20">
    <source>
        <dbReference type="Pfam" id="PF00361"/>
    </source>
</evidence>
<keyword evidence="6" id="KW-0813">Transport</keyword>
<feature type="chain" id="PRO_5016938598" description="NADH-ubiquinone oxidoreductase chain 2" evidence="19">
    <location>
        <begin position="24"/>
        <end position="329"/>
    </location>
</feature>
<evidence type="ECO:0000313" key="21">
    <source>
        <dbReference type="EMBL" id="ATU07043.1"/>
    </source>
</evidence>
<dbReference type="Pfam" id="PF00361">
    <property type="entry name" value="Proton_antipo_M"/>
    <property type="match status" value="1"/>
</dbReference>
<evidence type="ECO:0000256" key="9">
    <source>
        <dbReference type="ARBA" id="ARBA00022792"/>
    </source>
</evidence>
<keyword evidence="15 18" id="KW-0496">Mitochondrion</keyword>
<evidence type="ECO:0000256" key="2">
    <source>
        <dbReference type="ARBA" id="ARBA00004448"/>
    </source>
</evidence>
<feature type="domain" description="NADH:quinone oxidoreductase/Mrp antiporter transmembrane" evidence="20">
    <location>
        <begin position="23"/>
        <end position="281"/>
    </location>
</feature>
<evidence type="ECO:0000256" key="11">
    <source>
        <dbReference type="ARBA" id="ARBA00022982"/>
    </source>
</evidence>
<feature type="transmembrane region" description="Helical" evidence="18">
    <location>
        <begin position="309"/>
        <end position="328"/>
    </location>
</feature>
<evidence type="ECO:0000256" key="3">
    <source>
        <dbReference type="ARBA" id="ARBA00007012"/>
    </source>
</evidence>
<gene>
    <name evidence="21" type="primary">ND2</name>
</gene>
<comment type="catalytic activity">
    <reaction evidence="17 18">
        <text>a ubiquinone + NADH + 5 H(+)(in) = a ubiquinol + NAD(+) + 4 H(+)(out)</text>
        <dbReference type="Rhea" id="RHEA:29091"/>
        <dbReference type="Rhea" id="RHEA-COMP:9565"/>
        <dbReference type="Rhea" id="RHEA-COMP:9566"/>
        <dbReference type="ChEBI" id="CHEBI:15378"/>
        <dbReference type="ChEBI" id="CHEBI:16389"/>
        <dbReference type="ChEBI" id="CHEBI:17976"/>
        <dbReference type="ChEBI" id="CHEBI:57540"/>
        <dbReference type="ChEBI" id="CHEBI:57945"/>
        <dbReference type="EC" id="7.1.1.2"/>
    </reaction>
</comment>
<dbReference type="RefSeq" id="YP_009443835.1">
    <property type="nucleotide sequence ID" value="NC_036360.1"/>
</dbReference>
<dbReference type="PANTHER" id="PTHR46552">
    <property type="entry name" value="NADH-UBIQUINONE OXIDOREDUCTASE CHAIN 2"/>
    <property type="match status" value="1"/>
</dbReference>
<evidence type="ECO:0000256" key="5">
    <source>
        <dbReference type="ARBA" id="ARBA00021008"/>
    </source>
</evidence>
<feature type="signal peptide" evidence="19">
    <location>
        <begin position="1"/>
        <end position="23"/>
    </location>
</feature>
<feature type="transmembrane region" description="Helical" evidence="18">
    <location>
        <begin position="173"/>
        <end position="191"/>
    </location>
</feature>
<dbReference type="GeneID" id="35094078"/>
<evidence type="ECO:0000256" key="18">
    <source>
        <dbReference type="RuleBase" id="RU003403"/>
    </source>
</evidence>
<evidence type="ECO:0000256" key="13">
    <source>
        <dbReference type="ARBA" id="ARBA00023027"/>
    </source>
</evidence>
<dbReference type="CTD" id="4536"/>
<keyword evidence="8 18" id="KW-0812">Transmembrane</keyword>
<proteinExistence type="inferred from homology"/>
<feature type="transmembrane region" description="Helical" evidence="18">
    <location>
        <begin position="59"/>
        <end position="77"/>
    </location>
</feature>
<keyword evidence="16 18" id="KW-0472">Membrane</keyword>
<feature type="transmembrane region" description="Helical" evidence="18">
    <location>
        <begin position="132"/>
        <end position="152"/>
    </location>
</feature>
<dbReference type="PANTHER" id="PTHR46552:SF1">
    <property type="entry name" value="NADH-UBIQUINONE OXIDOREDUCTASE CHAIN 2"/>
    <property type="match status" value="1"/>
</dbReference>
<feature type="transmembrane region" description="Helical" evidence="18">
    <location>
        <begin position="270"/>
        <end position="288"/>
    </location>
</feature>
<evidence type="ECO:0000256" key="16">
    <source>
        <dbReference type="ARBA" id="ARBA00023136"/>
    </source>
</evidence>
<evidence type="ECO:0000256" key="17">
    <source>
        <dbReference type="ARBA" id="ARBA00049551"/>
    </source>
</evidence>
<evidence type="ECO:0000256" key="4">
    <source>
        <dbReference type="ARBA" id="ARBA00012944"/>
    </source>
</evidence>
<comment type="subcellular location">
    <subcellularLocation>
        <location evidence="2 18">Mitochondrion inner membrane</location>
        <topology evidence="2 18">Multi-pass membrane protein</topology>
    </subcellularLocation>
</comment>
<keyword evidence="7 18" id="KW-0679">Respiratory chain</keyword>
<keyword evidence="9 18" id="KW-0999">Mitochondrion inner membrane</keyword>
<evidence type="ECO:0000256" key="7">
    <source>
        <dbReference type="ARBA" id="ARBA00022660"/>
    </source>
</evidence>
<keyword evidence="12 18" id="KW-1133">Transmembrane helix</keyword>
<dbReference type="PRINTS" id="PR01436">
    <property type="entry name" value="NADHDHGNASE2"/>
</dbReference>
<evidence type="ECO:0000256" key="10">
    <source>
        <dbReference type="ARBA" id="ARBA00022967"/>
    </source>
</evidence>
<dbReference type="AlphaFoldDB" id="A0A343QC96"/>
<sequence>MSNILNSILLILLISGTFLAASSSNIFSAWMGLEINLMSFIPLMHNENSILSNESMMKYFLIQTVGSISFLFSTLIHSNMNLFFLETQAINFLIIMALMLKLGAAPFHQWMINVVEGLSWTLNFLLVSWQKIAPLLIMTSFIMMVPPLLYLFMVASAIIGSIGGLSHSSFKKIMAYSSINHLAWLFMSFSLPEWILWNYFLIYCLINFTIMFMFETYNVSYINQVMMFFSLKTKFFLFIPLLSLGGLPPLTGFFSKWIIIISAIYKSMTLVLILIFSSFISLFYYLQISFSSILSVNYSNKYMIINSSFNLLMILLFLSTFGLPLFILV</sequence>
<dbReference type="EC" id="7.1.1.2" evidence="4 18"/>
<dbReference type="InterPro" id="IPR003917">
    <property type="entry name" value="NADH_UbQ_OxRdtase_chain2"/>
</dbReference>
<dbReference type="GO" id="GO:0006120">
    <property type="term" value="P:mitochondrial electron transport, NADH to ubiquinone"/>
    <property type="evidence" value="ECO:0007669"/>
    <property type="project" value="InterPro"/>
</dbReference>
<organism evidence="21">
    <name type="scientific">Dorypteryx domestica</name>
    <dbReference type="NCBI Taxonomy" id="209979"/>
    <lineage>
        <taxon>Eukaryota</taxon>
        <taxon>Metazoa</taxon>
        <taxon>Ecdysozoa</taxon>
        <taxon>Arthropoda</taxon>
        <taxon>Hexapoda</taxon>
        <taxon>Insecta</taxon>
        <taxon>Pterygota</taxon>
        <taxon>Neoptera</taxon>
        <taxon>Paraneoptera</taxon>
        <taxon>Psocodea</taxon>
        <taxon>Trogiomorpha</taxon>
        <taxon>Psyllipsocetae</taxon>
        <taxon>Psyllipsocidae</taxon>
        <taxon>Dorypteryx</taxon>
    </lineage>
</organism>
<evidence type="ECO:0000256" key="19">
    <source>
        <dbReference type="SAM" id="SignalP"/>
    </source>
</evidence>
<keyword evidence="11 18" id="KW-0249">Electron transport</keyword>
<comment type="similarity">
    <text evidence="3 18">Belongs to the complex I subunit 2 family.</text>
</comment>
<comment type="function">
    <text evidence="1">Core subunit of the mitochondrial membrane respiratory chain NADH dehydrogenase (Complex I) that is believed to belong to the minimal assembly required for catalysis. Complex I functions in the transfer of electrons from NADH to the respiratory chain. The immediate electron acceptor for the enzyme is believed to be ubiquinone.</text>
</comment>
<keyword evidence="19" id="KW-0732">Signal</keyword>
<dbReference type="GO" id="GO:0005743">
    <property type="term" value="C:mitochondrial inner membrane"/>
    <property type="evidence" value="ECO:0007669"/>
    <property type="project" value="UniProtKB-SubCell"/>
</dbReference>
<name>A0A343QC96_9NEOP</name>